<comment type="caution">
    <text evidence="1">The sequence shown here is derived from an EMBL/GenBank/DDBJ whole genome shotgun (WGS) entry which is preliminary data.</text>
</comment>
<dbReference type="PANTHER" id="PTHR19446">
    <property type="entry name" value="REVERSE TRANSCRIPTASES"/>
    <property type="match status" value="1"/>
</dbReference>
<sequence length="317" mass="36084">MTLEITTNRYGARPVRTHQAGAVPGSLSRRNPSNATGGTFVSSCGVRGRTRRATGRKNTKPKLKEQPVINIMHWNAEGASYKRDELQHFLHENNVNICCIQETHLQKENLQSQSWGYNTIDWQDEHHLIPVNDPTDTPTFYSRRWHTTTTPDLAFCTDDIYQNISRKDTIKLWNLTKALNDEGSKGQKITLEVEGKTITGKAAANAFAKGYEEVRNTNIPTSRKKEIRTEVREGKKTPAHEIMQTDITMSEMKQSIRKLKKKKSPGPDKTTNDMLQHLGNSSLNTLLDIFNLSWRQGKVPQCWKEAKMMPILKKGKN</sequence>
<evidence type="ECO:0000313" key="1">
    <source>
        <dbReference type="EMBL" id="VDI67555.1"/>
    </source>
</evidence>
<proteinExistence type="predicted"/>
<organism evidence="1 2">
    <name type="scientific">Mytilus galloprovincialis</name>
    <name type="common">Mediterranean mussel</name>
    <dbReference type="NCBI Taxonomy" id="29158"/>
    <lineage>
        <taxon>Eukaryota</taxon>
        <taxon>Metazoa</taxon>
        <taxon>Spiralia</taxon>
        <taxon>Lophotrochozoa</taxon>
        <taxon>Mollusca</taxon>
        <taxon>Bivalvia</taxon>
        <taxon>Autobranchia</taxon>
        <taxon>Pteriomorphia</taxon>
        <taxon>Mytilida</taxon>
        <taxon>Mytiloidea</taxon>
        <taxon>Mytilidae</taxon>
        <taxon>Mytilinae</taxon>
        <taxon>Mytilus</taxon>
    </lineage>
</organism>
<dbReference type="EMBL" id="UYJE01008813">
    <property type="protein sequence ID" value="VDI67555.1"/>
    <property type="molecule type" value="Genomic_DNA"/>
</dbReference>
<dbReference type="SUPFAM" id="SSF56219">
    <property type="entry name" value="DNase I-like"/>
    <property type="match status" value="1"/>
</dbReference>
<evidence type="ECO:0000313" key="2">
    <source>
        <dbReference type="Proteomes" id="UP000596742"/>
    </source>
</evidence>
<gene>
    <name evidence="1" type="ORF">MGAL_10B007788</name>
</gene>
<dbReference type="AlphaFoldDB" id="A0A8B6GR43"/>
<evidence type="ECO:0008006" key="3">
    <source>
        <dbReference type="Google" id="ProtNLM"/>
    </source>
</evidence>
<protein>
    <recommendedName>
        <fullName evidence="3">Endonuclease/exonuclease/phosphatase domain-containing protein</fullName>
    </recommendedName>
</protein>
<keyword evidence="2" id="KW-1185">Reference proteome</keyword>
<dbReference type="InterPro" id="IPR036691">
    <property type="entry name" value="Endo/exonu/phosph_ase_sf"/>
</dbReference>
<accession>A0A8B6GR43</accession>
<dbReference type="Proteomes" id="UP000596742">
    <property type="component" value="Unassembled WGS sequence"/>
</dbReference>
<dbReference type="OrthoDB" id="6147173at2759"/>
<name>A0A8B6GR43_MYTGA</name>
<reference evidence="1" key="1">
    <citation type="submission" date="2018-11" db="EMBL/GenBank/DDBJ databases">
        <authorList>
            <person name="Alioto T."/>
            <person name="Alioto T."/>
        </authorList>
    </citation>
    <scope>NUCLEOTIDE SEQUENCE</scope>
</reference>
<dbReference type="Gene3D" id="3.60.10.10">
    <property type="entry name" value="Endonuclease/exonuclease/phosphatase"/>
    <property type="match status" value="1"/>
</dbReference>